<sequence length="86" mass="9443">MLLFSNKNYTVLYNDEAGAGVAYKVQNNITGAVEGSYDTYPKALIIADEYNFRIEKIIAEALAEEEKAAQKAKKGEANVVELKPKG</sequence>
<keyword evidence="2" id="KW-1185">Reference proteome</keyword>
<proteinExistence type="predicted"/>
<dbReference type="OrthoDB" id="39680at10239"/>
<gene>
    <name evidence="1" type="ORF">NV1_p36</name>
</gene>
<name>A0A2L0HPQ1_9CAUD</name>
<evidence type="ECO:0000313" key="1">
    <source>
        <dbReference type="EMBL" id="AUX83665.1"/>
    </source>
</evidence>
<protein>
    <submittedName>
        <fullName evidence="1">Uncharacterized protein</fullName>
    </submittedName>
</protein>
<dbReference type="Proteomes" id="UP000240328">
    <property type="component" value="Segment"/>
</dbReference>
<accession>A0A2L0HPQ1</accession>
<reference evidence="1 2" key="1">
    <citation type="submission" date="2018-01" db="EMBL/GenBank/DDBJ databases">
        <title>Genome of Pseudomonas phage NV1, a LUZ24-like virus of Pseudomonas tolaasii.</title>
        <authorList>
            <person name="Storey N.H."/>
        </authorList>
    </citation>
    <scope>NUCLEOTIDE SEQUENCE [LARGE SCALE GENOMIC DNA]</scope>
</reference>
<evidence type="ECO:0000313" key="2">
    <source>
        <dbReference type="Proteomes" id="UP000240328"/>
    </source>
</evidence>
<dbReference type="EMBL" id="MG845684">
    <property type="protein sequence ID" value="AUX83665.1"/>
    <property type="molecule type" value="Genomic_DNA"/>
</dbReference>
<organism evidence="1 2">
    <name type="scientific">Pseudomonas phage NV1</name>
    <dbReference type="NCBI Taxonomy" id="2079543"/>
    <lineage>
        <taxon>Viruses</taxon>
        <taxon>Duplodnaviria</taxon>
        <taxon>Heunggongvirae</taxon>
        <taxon>Uroviricota</taxon>
        <taxon>Caudoviricetes</taxon>
        <taxon>Vicosavirus</taxon>
        <taxon>Vicosavirus NV1</taxon>
    </lineage>
</organism>